<dbReference type="EMBL" id="JABFAD010000010">
    <property type="protein sequence ID" value="MBA0810844.1"/>
    <property type="molecule type" value="Genomic_DNA"/>
</dbReference>
<protein>
    <submittedName>
        <fullName evidence="1">Uncharacterized protein</fullName>
    </submittedName>
</protein>
<reference evidence="1" key="2">
    <citation type="submission" date="2020-04" db="EMBL/GenBank/DDBJ databases">
        <authorList>
            <person name="Grover C.E."/>
            <person name="Arick M.A. II"/>
            <person name="Thrash A."/>
            <person name="Conover J.L."/>
            <person name="Sanders W.S."/>
            <person name="Peterson D.G."/>
            <person name="Scheffler J.A."/>
            <person name="Scheffler B.E."/>
            <person name="Wendel J.F."/>
        </authorList>
    </citation>
    <scope>NUCLEOTIDE SEQUENCE</scope>
    <source>
        <strain evidence="1">0</strain>
        <tissue evidence="1">Leaf</tissue>
    </source>
</reference>
<dbReference type="AlphaFoldDB" id="A0A7J9HN76"/>
<evidence type="ECO:0000313" key="1">
    <source>
        <dbReference type="EMBL" id="MBA0810844.1"/>
    </source>
</evidence>
<dbReference type="OrthoDB" id="1931453at2759"/>
<name>A0A7J9HN76_9ROSI</name>
<keyword evidence="2" id="KW-1185">Reference proteome</keyword>
<gene>
    <name evidence="1" type="ORF">Gohar_002802</name>
</gene>
<comment type="caution">
    <text evidence="1">The sequence shown here is derived from an EMBL/GenBank/DDBJ whole genome shotgun (WGS) entry which is preliminary data.</text>
</comment>
<accession>A0A7J9HN76</accession>
<dbReference type="Proteomes" id="UP000593560">
    <property type="component" value="Unassembled WGS sequence"/>
</dbReference>
<evidence type="ECO:0000313" key="2">
    <source>
        <dbReference type="Proteomes" id="UP000593560"/>
    </source>
</evidence>
<reference evidence="1 2" key="1">
    <citation type="journal article" date="2019" name="Genome Biol. Evol.">
        <title>Insights into the evolution of the New World diploid cottons (Gossypium, subgenus Houzingenia) based on genome sequencing.</title>
        <authorList>
            <person name="Grover C.E."/>
            <person name="Arick M.A. 2nd"/>
            <person name="Thrash A."/>
            <person name="Conover J.L."/>
            <person name="Sanders W.S."/>
            <person name="Peterson D.G."/>
            <person name="Frelichowski J.E."/>
            <person name="Scheffler J.A."/>
            <person name="Scheffler B.E."/>
            <person name="Wendel J.F."/>
        </authorList>
    </citation>
    <scope>NUCLEOTIDE SEQUENCE [LARGE SCALE GENOMIC DNA]</scope>
    <source>
        <strain evidence="1">0</strain>
        <tissue evidence="1">Leaf</tissue>
    </source>
</reference>
<proteinExistence type="predicted"/>
<organism evidence="1 2">
    <name type="scientific">Gossypium harknessii</name>
    <dbReference type="NCBI Taxonomy" id="34285"/>
    <lineage>
        <taxon>Eukaryota</taxon>
        <taxon>Viridiplantae</taxon>
        <taxon>Streptophyta</taxon>
        <taxon>Embryophyta</taxon>
        <taxon>Tracheophyta</taxon>
        <taxon>Spermatophyta</taxon>
        <taxon>Magnoliopsida</taxon>
        <taxon>eudicotyledons</taxon>
        <taxon>Gunneridae</taxon>
        <taxon>Pentapetalae</taxon>
        <taxon>rosids</taxon>
        <taxon>malvids</taxon>
        <taxon>Malvales</taxon>
        <taxon>Malvaceae</taxon>
        <taxon>Malvoideae</taxon>
        <taxon>Gossypium</taxon>
    </lineage>
</organism>
<sequence length="62" mass="7446">MKNIWNLQPETRIVVDANQYGQPILVRLLCYMCRKILICKVRWRTLTSSHMLENSRRSLNQL</sequence>
<dbReference type="EMBL" id="JABFAD010000010">
    <property type="protein sequence ID" value="MBA0810845.1"/>
    <property type="molecule type" value="Genomic_DNA"/>
</dbReference>